<dbReference type="Proteomes" id="UP001197247">
    <property type="component" value="Unassembled WGS sequence"/>
</dbReference>
<sequence>MTNDLISQVVAELTAAADRPAAFAEFTSGLRDHLRRRHPAQQALDDVLHRPMDTRARAALIALLHESVSSDADFRTWLESAWNTHRPDHDDTGRTTTNTVHGNVGGHAVQARDIHGGIRFE</sequence>
<comment type="caution">
    <text evidence="1">The sequence shown here is derived from an EMBL/GenBank/DDBJ whole genome shotgun (WGS) entry which is preliminary data.</text>
</comment>
<accession>A0ABS5TIN0</accession>
<evidence type="ECO:0000313" key="2">
    <source>
        <dbReference type="Proteomes" id="UP001197247"/>
    </source>
</evidence>
<dbReference type="EMBL" id="JAHBAY010000004">
    <property type="protein sequence ID" value="MBT0769434.1"/>
    <property type="molecule type" value="Genomic_DNA"/>
</dbReference>
<keyword evidence="2" id="KW-1185">Reference proteome</keyword>
<organism evidence="1 2">
    <name type="scientific">Kineosporia corallincola</name>
    <dbReference type="NCBI Taxonomy" id="2835133"/>
    <lineage>
        <taxon>Bacteria</taxon>
        <taxon>Bacillati</taxon>
        <taxon>Actinomycetota</taxon>
        <taxon>Actinomycetes</taxon>
        <taxon>Kineosporiales</taxon>
        <taxon>Kineosporiaceae</taxon>
        <taxon>Kineosporia</taxon>
    </lineage>
</organism>
<reference evidence="1 2" key="1">
    <citation type="submission" date="2021-05" db="EMBL/GenBank/DDBJ databases">
        <title>Kineosporia and Streptomyces sp. nov. two new marine actinobacteria isolated from Coral.</title>
        <authorList>
            <person name="Buangrab K."/>
            <person name="Sutthacheep M."/>
            <person name="Yeemin T."/>
            <person name="Harunari E."/>
            <person name="Igarashi Y."/>
            <person name="Kanchanasin P."/>
            <person name="Tanasupawat S."/>
            <person name="Phongsopitanun W."/>
        </authorList>
    </citation>
    <scope>NUCLEOTIDE SEQUENCE [LARGE SCALE GENOMIC DNA]</scope>
    <source>
        <strain evidence="1 2">J2-2</strain>
    </source>
</reference>
<protein>
    <submittedName>
        <fullName evidence="1">Uncharacterized protein</fullName>
    </submittedName>
</protein>
<name>A0ABS5TIN0_9ACTN</name>
<proteinExistence type="predicted"/>
<evidence type="ECO:0000313" key="1">
    <source>
        <dbReference type="EMBL" id="MBT0769434.1"/>
    </source>
</evidence>
<gene>
    <name evidence="1" type="ORF">KIH74_10920</name>
</gene>
<dbReference type="RefSeq" id="WP_214155736.1">
    <property type="nucleotide sequence ID" value="NZ_JAHBAY010000004.1"/>
</dbReference>